<evidence type="ECO:0000313" key="8">
    <source>
        <dbReference type="Proteomes" id="UP000502677"/>
    </source>
</evidence>
<dbReference type="PROSITE" id="PS50012">
    <property type="entry name" value="RCC1_3"/>
    <property type="match status" value="5"/>
</dbReference>
<dbReference type="GO" id="GO:0005085">
    <property type="term" value="F:guanyl-nucleotide exchange factor activity"/>
    <property type="evidence" value="ECO:0007669"/>
    <property type="project" value="TreeGrafter"/>
</dbReference>
<keyword evidence="8" id="KW-1185">Reference proteome</keyword>
<proteinExistence type="predicted"/>
<dbReference type="PRINTS" id="PR00633">
    <property type="entry name" value="RCCNDNSATION"/>
</dbReference>
<keyword evidence="5" id="KW-0732">Signal</keyword>
<dbReference type="Gene3D" id="2.60.40.2700">
    <property type="match status" value="2"/>
</dbReference>
<dbReference type="Pfam" id="PF25390">
    <property type="entry name" value="WD40_RLD"/>
    <property type="match status" value="1"/>
</dbReference>
<dbReference type="GO" id="GO:0005975">
    <property type="term" value="P:carbohydrate metabolic process"/>
    <property type="evidence" value="ECO:0007669"/>
    <property type="project" value="UniProtKB-ARBA"/>
</dbReference>
<evidence type="ECO:0000313" key="7">
    <source>
        <dbReference type="EMBL" id="QIK62200.1"/>
    </source>
</evidence>
<dbReference type="InterPro" id="IPR013783">
    <property type="entry name" value="Ig-like_fold"/>
</dbReference>
<dbReference type="SUPFAM" id="SSF50939">
    <property type="entry name" value="Sialidases"/>
    <property type="match status" value="1"/>
</dbReference>
<dbReference type="PANTHER" id="PTHR45982">
    <property type="entry name" value="REGULATOR OF CHROMOSOME CONDENSATION"/>
    <property type="match status" value="1"/>
</dbReference>
<feature type="signal peptide" evidence="5">
    <location>
        <begin position="1"/>
        <end position="26"/>
    </location>
</feature>
<evidence type="ECO:0000256" key="4">
    <source>
        <dbReference type="SAM" id="Phobius"/>
    </source>
</evidence>
<dbReference type="Gene3D" id="2.130.10.30">
    <property type="entry name" value="Regulator of chromosome condensation 1/beta-lactamase-inhibitor protein II"/>
    <property type="match status" value="2"/>
</dbReference>
<dbReference type="SUPFAM" id="SSF50985">
    <property type="entry name" value="RCC1/BLIP-II"/>
    <property type="match status" value="2"/>
</dbReference>
<name>A0A6G7XC66_9MICO</name>
<dbReference type="EMBL" id="CP049863">
    <property type="protein sequence ID" value="QIK62200.1"/>
    <property type="molecule type" value="Genomic_DNA"/>
</dbReference>
<dbReference type="RefSeq" id="WP_166288408.1">
    <property type="nucleotide sequence ID" value="NZ_CP049863.1"/>
</dbReference>
<keyword evidence="4" id="KW-0472">Membrane</keyword>
<feature type="region of interest" description="Disordered" evidence="3">
    <location>
        <begin position="927"/>
        <end position="962"/>
    </location>
</feature>
<dbReference type="InterPro" id="IPR058923">
    <property type="entry name" value="RCC1-like_dom"/>
</dbReference>
<feature type="domain" description="Immunoglobulin" evidence="6">
    <location>
        <begin position="840"/>
        <end position="925"/>
    </location>
</feature>
<dbReference type="InterPro" id="IPR009091">
    <property type="entry name" value="RCC1/BLIP-II"/>
</dbReference>
<feature type="domain" description="Immunoglobulin" evidence="6">
    <location>
        <begin position="650"/>
        <end position="735"/>
    </location>
</feature>
<feature type="chain" id="PRO_5026028753" description="Immunoglobulin domain-containing protein" evidence="5">
    <location>
        <begin position="27"/>
        <end position="999"/>
    </location>
</feature>
<feature type="compositionally biased region" description="Pro residues" evidence="3">
    <location>
        <begin position="929"/>
        <end position="952"/>
    </location>
</feature>
<dbReference type="PANTHER" id="PTHR45982:SF1">
    <property type="entry name" value="REGULATOR OF CHROMOSOME CONDENSATION"/>
    <property type="match status" value="1"/>
</dbReference>
<keyword evidence="1" id="KW-0344">Guanine-nucleotide releasing factor</keyword>
<feature type="transmembrane region" description="Helical" evidence="4">
    <location>
        <begin position="966"/>
        <end position="986"/>
    </location>
</feature>
<dbReference type="Proteomes" id="UP000502677">
    <property type="component" value="Chromosome"/>
</dbReference>
<dbReference type="GO" id="GO:0016020">
    <property type="term" value="C:membrane"/>
    <property type="evidence" value="ECO:0007669"/>
    <property type="project" value="InterPro"/>
</dbReference>
<dbReference type="SMART" id="SM00409">
    <property type="entry name" value="IG"/>
    <property type="match status" value="4"/>
</dbReference>
<evidence type="ECO:0000256" key="2">
    <source>
        <dbReference type="ARBA" id="ARBA00022737"/>
    </source>
</evidence>
<evidence type="ECO:0000256" key="5">
    <source>
        <dbReference type="SAM" id="SignalP"/>
    </source>
</evidence>
<dbReference type="InterPro" id="IPR015919">
    <property type="entry name" value="Cadherin-like_sf"/>
</dbReference>
<evidence type="ECO:0000256" key="3">
    <source>
        <dbReference type="SAM" id="MobiDB-lite"/>
    </source>
</evidence>
<keyword evidence="4" id="KW-1133">Transmembrane helix</keyword>
<evidence type="ECO:0000259" key="6">
    <source>
        <dbReference type="SMART" id="SM00409"/>
    </source>
</evidence>
<keyword evidence="2" id="KW-0677">Repeat</keyword>
<dbReference type="InterPro" id="IPR003599">
    <property type="entry name" value="Ig_sub"/>
</dbReference>
<dbReference type="GO" id="GO:0005509">
    <property type="term" value="F:calcium ion binding"/>
    <property type="evidence" value="ECO:0007669"/>
    <property type="project" value="InterPro"/>
</dbReference>
<dbReference type="GO" id="GO:0005737">
    <property type="term" value="C:cytoplasm"/>
    <property type="evidence" value="ECO:0007669"/>
    <property type="project" value="TreeGrafter"/>
</dbReference>
<reference evidence="7 8" key="1">
    <citation type="submission" date="2020-03" db="EMBL/GenBank/DDBJ databases">
        <title>Leucobacter sp. nov., isolated from beetles.</title>
        <authorList>
            <person name="Hyun D.-W."/>
            <person name="Bae J.-W."/>
        </authorList>
    </citation>
    <scope>NUCLEOTIDE SEQUENCE [LARGE SCALE GENOMIC DNA]</scope>
    <source>
        <strain evidence="7 8">HDW9C</strain>
    </source>
</reference>
<sequence>MKRNRVTLAAALTLALTLIVSAPALALTISPNQGPTAGLTPVTLQDGNELFATISTGSQNDLFLDAAGHVWAAGINTNGELGNGTVTSSRNLLAPILPAATTFTSVASTKAIPGASFAVTSAGAVWSWGANSTAQLGSGSVTPSRTTPAVITGIPAMSTVSAGVGYAMGLTPDGAVWTWGTNLLGQLGRTGGAAPQQVTGLPAGITAISAGGDFGLALAADGTVWAWGNNASGQLGRGTTTGSSATPQAVTGLPQIAEVSGGGTHVLARATDGRLYSWGGNANGQLGIGAASGNYGTPQLVTIPTVAGVSAGGAHSMVKLADGTSRVWGINASGQLGNNSTTNSNAPITPQLPAGKTVAEVHGGANTSVWIMTDHTIYYAGDNNSGHMGTGSATNYFFVPTLAAATLSSVAFGGTAATGVSVTGANINATTPAHTSGHVPVDVNWVYGTTPVKVTQQNAYTFGVAPTLTGAAGNHLAGSSVNYSYTRAGDELPSVAVTAGSLPPGLTLSTSGVLTGTPTNAGTYSFTLTATNGLGTVDLPDSITITAITVTQDPVDQTVNDGQTATFTASATSLLSPLTVQWQSSTDGGTTWGDIAGATATSYTTPATTLSDSGTLFRAVFTVPGDGNSATTASAELTVNIVPVLVVTNPANQTVSDGDTASFSAVASGSQPITVQWQSSTDGGTTWADVTGATDTTYTTPATVLADSGTQFRAVFTGPGAANSAISQAATLTVNPVPVLVVTGPTDQTVTVGDTASFVAAASGSEPITVQWQSSTDRGATWIDIAGATDTTYTTPATVLSDSGTQFRAVFTGPGTGNSATSQAATLTVKFVPVTVVTNPQNRIVKPGEKATFSSTASGTGPITGQWQMSTDGGSTWTNIAGATSDSYTTPAAVLGDSGQLYRRVFTGPGEGNTATSEAATLSVQRIIPPNPPKPPTPPTPPKPPATPPNPAKPGTGGLAVTGGDIALAAGIGAVLLAGGATLLVLRKRRKKDDQTLQS</sequence>
<evidence type="ECO:0000256" key="1">
    <source>
        <dbReference type="ARBA" id="ARBA00022658"/>
    </source>
</evidence>
<accession>A0A6G7XC66</accession>
<dbReference type="InterPro" id="IPR000408">
    <property type="entry name" value="Reg_chr_condens"/>
</dbReference>
<dbReference type="SUPFAM" id="SSF49313">
    <property type="entry name" value="Cadherin-like"/>
    <property type="match status" value="1"/>
</dbReference>
<gene>
    <name evidence="7" type="ORF">G7068_02530</name>
</gene>
<feature type="domain" description="Immunoglobulin" evidence="6">
    <location>
        <begin position="745"/>
        <end position="830"/>
    </location>
</feature>
<feature type="domain" description="Immunoglobulin" evidence="6">
    <location>
        <begin position="554"/>
        <end position="640"/>
    </location>
</feature>
<dbReference type="InterPro" id="IPR051553">
    <property type="entry name" value="Ran_GTPase-activating"/>
</dbReference>
<organism evidence="7 8">
    <name type="scientific">Leucobacter viscericola</name>
    <dbReference type="NCBI Taxonomy" id="2714935"/>
    <lineage>
        <taxon>Bacteria</taxon>
        <taxon>Bacillati</taxon>
        <taxon>Actinomycetota</taxon>
        <taxon>Actinomycetes</taxon>
        <taxon>Micrococcales</taxon>
        <taxon>Microbacteriaceae</taxon>
        <taxon>Leucobacter</taxon>
    </lineage>
</organism>
<dbReference type="KEGG" id="lvi:G7068_02530"/>
<protein>
    <recommendedName>
        <fullName evidence="6">Immunoglobulin domain-containing protein</fullName>
    </recommendedName>
</protein>
<dbReference type="Gene3D" id="2.60.40.10">
    <property type="entry name" value="Immunoglobulins"/>
    <property type="match status" value="3"/>
</dbReference>
<keyword evidence="4" id="KW-0812">Transmembrane</keyword>
<dbReference type="AlphaFoldDB" id="A0A6G7XC66"/>
<dbReference type="InterPro" id="IPR036278">
    <property type="entry name" value="Sialidase_sf"/>
</dbReference>